<keyword evidence="1" id="KW-1133">Transmembrane helix</keyword>
<comment type="caution">
    <text evidence="2">The sequence shown here is derived from an EMBL/GenBank/DDBJ whole genome shotgun (WGS) entry which is preliminary data.</text>
</comment>
<name>A0AAD5QXV7_PARTN</name>
<gene>
    <name evidence="2" type="ORF">KIN20_026126</name>
</gene>
<sequence>MNEILKALRGLDESFSEAVVVPPAKRNALMWIEYFMNGLPWLVGSSLALVCSVSGKWDAEAQHQLVILNIGLLADLCIVGVVKLTISATSSYLQRRRSGLGSSSR</sequence>
<dbReference type="Proteomes" id="UP001196413">
    <property type="component" value="Unassembled WGS sequence"/>
</dbReference>
<accession>A0AAD5QXV7</accession>
<reference evidence="2" key="1">
    <citation type="submission" date="2021-06" db="EMBL/GenBank/DDBJ databases">
        <title>Parelaphostrongylus tenuis whole genome reference sequence.</title>
        <authorList>
            <person name="Garwood T.J."/>
            <person name="Larsen P.A."/>
            <person name="Fountain-Jones N.M."/>
            <person name="Garbe J.R."/>
            <person name="Macchietto M.G."/>
            <person name="Kania S.A."/>
            <person name="Gerhold R.W."/>
            <person name="Richards J.E."/>
            <person name="Wolf T.M."/>
        </authorList>
    </citation>
    <scope>NUCLEOTIDE SEQUENCE</scope>
    <source>
        <strain evidence="2">MNPRO001-30</strain>
        <tissue evidence="2">Meninges</tissue>
    </source>
</reference>
<organism evidence="2 3">
    <name type="scientific">Parelaphostrongylus tenuis</name>
    <name type="common">Meningeal worm</name>
    <dbReference type="NCBI Taxonomy" id="148309"/>
    <lineage>
        <taxon>Eukaryota</taxon>
        <taxon>Metazoa</taxon>
        <taxon>Ecdysozoa</taxon>
        <taxon>Nematoda</taxon>
        <taxon>Chromadorea</taxon>
        <taxon>Rhabditida</taxon>
        <taxon>Rhabditina</taxon>
        <taxon>Rhabditomorpha</taxon>
        <taxon>Strongyloidea</taxon>
        <taxon>Metastrongylidae</taxon>
        <taxon>Parelaphostrongylus</taxon>
    </lineage>
</organism>
<feature type="transmembrane region" description="Helical" evidence="1">
    <location>
        <begin position="34"/>
        <end position="55"/>
    </location>
</feature>
<feature type="transmembrane region" description="Helical" evidence="1">
    <location>
        <begin position="67"/>
        <end position="86"/>
    </location>
</feature>
<keyword evidence="1" id="KW-0472">Membrane</keyword>
<keyword evidence="1" id="KW-0812">Transmembrane</keyword>
<evidence type="ECO:0000256" key="1">
    <source>
        <dbReference type="SAM" id="Phobius"/>
    </source>
</evidence>
<dbReference type="EMBL" id="JAHQIW010005335">
    <property type="protein sequence ID" value="KAJ1365711.1"/>
    <property type="molecule type" value="Genomic_DNA"/>
</dbReference>
<dbReference type="AlphaFoldDB" id="A0AAD5QXV7"/>
<proteinExistence type="predicted"/>
<evidence type="ECO:0000313" key="3">
    <source>
        <dbReference type="Proteomes" id="UP001196413"/>
    </source>
</evidence>
<keyword evidence="3" id="KW-1185">Reference proteome</keyword>
<protein>
    <submittedName>
        <fullName evidence="2">Uncharacterized protein</fullName>
    </submittedName>
</protein>
<evidence type="ECO:0000313" key="2">
    <source>
        <dbReference type="EMBL" id="KAJ1365711.1"/>
    </source>
</evidence>